<dbReference type="STRING" id="128944.AWM75_04425"/>
<evidence type="ECO:0000313" key="6">
    <source>
        <dbReference type="EMBL" id="AMB99292.1"/>
    </source>
</evidence>
<dbReference type="EMBL" id="CP014163">
    <property type="protein sequence ID" value="AMB99292.1"/>
    <property type="molecule type" value="Genomic_DNA"/>
</dbReference>
<comment type="catalytic activity">
    <reaction evidence="5">
        <text>dUTP + H2O = dUMP + diphosphate + H(+)</text>
        <dbReference type="Rhea" id="RHEA:10248"/>
        <dbReference type="ChEBI" id="CHEBI:15377"/>
        <dbReference type="ChEBI" id="CHEBI:15378"/>
        <dbReference type="ChEBI" id="CHEBI:33019"/>
        <dbReference type="ChEBI" id="CHEBI:61555"/>
        <dbReference type="ChEBI" id="CHEBI:246422"/>
        <dbReference type="EC" id="3.6.1.23"/>
    </reaction>
</comment>
<evidence type="ECO:0000256" key="1">
    <source>
        <dbReference type="ARBA" id="ARBA00006581"/>
    </source>
</evidence>
<evidence type="ECO:0000256" key="4">
    <source>
        <dbReference type="ARBA" id="ARBA00023080"/>
    </source>
</evidence>
<dbReference type="Proteomes" id="UP000062260">
    <property type="component" value="Chromosome"/>
</dbReference>
<dbReference type="GO" id="GO:0000287">
    <property type="term" value="F:magnesium ion binding"/>
    <property type="evidence" value="ECO:0007669"/>
    <property type="project" value="InterPro"/>
</dbReference>
<evidence type="ECO:0000256" key="5">
    <source>
        <dbReference type="ARBA" id="ARBA00047686"/>
    </source>
</evidence>
<sequence>MRRRGFEVITSYQDQGIELPKRATKRAAGYDIAAGETVTIPSIWSTVVSYVAKDWSMFKAAKNFKQAIKEEVMKPTLVPTGLKAYMGEEEYLQLTCRSSNPLKRFLTLPNGVGIIDSDYYNNKNNEGHIYVQLLNFGLRDITIQKGDRIAQGIFLNFLATDDDDTSTAQERSGGFGSSDES</sequence>
<dbReference type="AlphaFoldDB" id="A0A0X8FMC1"/>
<dbReference type="InterPro" id="IPR036157">
    <property type="entry name" value="dUTPase-like_sf"/>
</dbReference>
<keyword evidence="7" id="KW-1185">Reference proteome</keyword>
<keyword evidence="3" id="KW-0378">Hydrolase</keyword>
<dbReference type="PANTHER" id="PTHR11241">
    <property type="entry name" value="DEOXYURIDINE 5'-TRIPHOSPHATE NUCLEOTIDOHYDROLASE"/>
    <property type="match status" value="1"/>
</dbReference>
<dbReference type="Pfam" id="PF00692">
    <property type="entry name" value="dUTPase"/>
    <property type="match status" value="1"/>
</dbReference>
<evidence type="ECO:0000256" key="2">
    <source>
        <dbReference type="ARBA" id="ARBA00012379"/>
    </source>
</evidence>
<dbReference type="CDD" id="cd07557">
    <property type="entry name" value="trimeric_dUTPase"/>
    <property type="match status" value="1"/>
</dbReference>
<reference evidence="6 7" key="1">
    <citation type="journal article" date="2016" name="Genome Announc.">
        <title>Complete Genome Sequences of Aerococcus christensenii CCUG 28831T, Aerococcus sanguinicola CCUG 43001T, Aerococcus urinae CCUG 36881T, Aerococcus urinaeequi CCUG 28094T, Aerococcus urinaehominis CCUG 42038 BT, and Aerococcus viridans CCUG 4311T.</title>
        <authorList>
            <person name="Carkaci D."/>
            <person name="Dargis R."/>
            <person name="Nielsen X.C."/>
            <person name="Skovgaard O."/>
            <person name="Fuursted K."/>
            <person name="Christensen J.J."/>
        </authorList>
    </citation>
    <scope>NUCLEOTIDE SEQUENCE [LARGE SCALE GENOMIC DNA]</scope>
    <source>
        <strain evidence="6 7">CCUG42038B</strain>
    </source>
</reference>
<dbReference type="PANTHER" id="PTHR11241:SF0">
    <property type="entry name" value="DEOXYURIDINE 5'-TRIPHOSPHATE NUCLEOTIDOHYDROLASE"/>
    <property type="match status" value="1"/>
</dbReference>
<dbReference type="OrthoDB" id="9809956at2"/>
<keyword evidence="4" id="KW-0546">Nucleotide metabolism</keyword>
<evidence type="ECO:0000256" key="3">
    <source>
        <dbReference type="ARBA" id="ARBA00022801"/>
    </source>
</evidence>
<dbReference type="InterPro" id="IPR008181">
    <property type="entry name" value="dUTPase"/>
</dbReference>
<dbReference type="KEGG" id="auh:AWM75_04425"/>
<evidence type="ECO:0000313" key="7">
    <source>
        <dbReference type="Proteomes" id="UP000062260"/>
    </source>
</evidence>
<comment type="similarity">
    <text evidence="1">Belongs to the dUTPase family.</text>
</comment>
<dbReference type="GO" id="GO:0004170">
    <property type="term" value="F:dUTP diphosphatase activity"/>
    <property type="evidence" value="ECO:0007669"/>
    <property type="project" value="UniProtKB-EC"/>
</dbReference>
<organism evidence="6 7">
    <name type="scientific">Aerococcus urinaehominis</name>
    <dbReference type="NCBI Taxonomy" id="128944"/>
    <lineage>
        <taxon>Bacteria</taxon>
        <taxon>Bacillati</taxon>
        <taxon>Bacillota</taxon>
        <taxon>Bacilli</taxon>
        <taxon>Lactobacillales</taxon>
        <taxon>Aerococcaceae</taxon>
        <taxon>Aerococcus</taxon>
    </lineage>
</organism>
<dbReference type="EC" id="3.6.1.23" evidence="2"/>
<name>A0A0X8FMC1_9LACT</name>
<proteinExistence type="inferred from homology"/>
<dbReference type="InterPro" id="IPR033704">
    <property type="entry name" value="dUTPase_trimeric"/>
</dbReference>
<accession>A0A0X8FMC1</accession>
<dbReference type="Gene3D" id="2.70.40.10">
    <property type="match status" value="1"/>
</dbReference>
<dbReference type="RefSeq" id="WP_067978738.1">
    <property type="nucleotide sequence ID" value="NZ_CP014163.1"/>
</dbReference>
<protein>
    <recommendedName>
        <fullName evidence="2">dUTP diphosphatase</fullName>
        <ecNumber evidence="2">3.6.1.23</ecNumber>
    </recommendedName>
</protein>
<dbReference type="SUPFAM" id="SSF51283">
    <property type="entry name" value="dUTPase-like"/>
    <property type="match status" value="1"/>
</dbReference>
<reference evidence="7" key="2">
    <citation type="submission" date="2016-01" db="EMBL/GenBank/DDBJ databases">
        <title>Six Aerococcus type strain genome sequencing and assembly using PacBio and Illumina Hiseq.</title>
        <authorList>
            <person name="Carkaci D."/>
            <person name="Dargis R."/>
            <person name="Nielsen X.C."/>
            <person name="Skovgaard O."/>
            <person name="Fuursted K."/>
            <person name="Christensen J.J."/>
        </authorList>
    </citation>
    <scope>NUCLEOTIDE SEQUENCE [LARGE SCALE GENOMIC DNA]</scope>
    <source>
        <strain evidence="7">CCUG42038B</strain>
    </source>
</reference>
<gene>
    <name evidence="6" type="ORF">AWM75_04425</name>
</gene>
<dbReference type="GO" id="GO:0006226">
    <property type="term" value="P:dUMP biosynthetic process"/>
    <property type="evidence" value="ECO:0007669"/>
    <property type="project" value="InterPro"/>
</dbReference>
<dbReference type="InterPro" id="IPR029054">
    <property type="entry name" value="dUTPase-like"/>
</dbReference>
<dbReference type="GO" id="GO:0046081">
    <property type="term" value="P:dUTP catabolic process"/>
    <property type="evidence" value="ECO:0007669"/>
    <property type="project" value="InterPro"/>
</dbReference>